<organism evidence="2 3">
    <name type="scientific">[Torrubiella] hemipterigena</name>
    <dbReference type="NCBI Taxonomy" id="1531966"/>
    <lineage>
        <taxon>Eukaryota</taxon>
        <taxon>Fungi</taxon>
        <taxon>Dikarya</taxon>
        <taxon>Ascomycota</taxon>
        <taxon>Pezizomycotina</taxon>
        <taxon>Sordariomycetes</taxon>
        <taxon>Hypocreomycetidae</taxon>
        <taxon>Hypocreales</taxon>
        <taxon>Clavicipitaceae</taxon>
        <taxon>Clavicipitaceae incertae sedis</taxon>
        <taxon>'Torrubiella' clade</taxon>
    </lineage>
</organism>
<evidence type="ECO:0000313" key="3">
    <source>
        <dbReference type="Proteomes" id="UP000039046"/>
    </source>
</evidence>
<dbReference type="AlphaFoldDB" id="A0A0A1T163"/>
<accession>A0A0A1T163</accession>
<name>A0A0A1T163_9HYPO</name>
<proteinExistence type="predicted"/>
<sequence length="103" mass="10997">MKSTTLILSALVASCTALEPTPSNCDVTITSTAYGRQTDGCRHDCRFNGCIGQAAYYLPCGCTSATVHTITAKVCATEFPCYGCRYGYYPITRTDCPGASETK</sequence>
<keyword evidence="1" id="KW-0732">Signal</keyword>
<dbReference type="PROSITE" id="PS51257">
    <property type="entry name" value="PROKAR_LIPOPROTEIN"/>
    <property type="match status" value="1"/>
</dbReference>
<dbReference type="HOGENOM" id="CLU_2265579_0_0_1"/>
<evidence type="ECO:0000256" key="1">
    <source>
        <dbReference type="SAM" id="SignalP"/>
    </source>
</evidence>
<dbReference type="EMBL" id="CDHN01000001">
    <property type="protein sequence ID" value="CEJ79865.1"/>
    <property type="molecule type" value="Genomic_DNA"/>
</dbReference>
<evidence type="ECO:0000313" key="2">
    <source>
        <dbReference type="EMBL" id="CEJ79865.1"/>
    </source>
</evidence>
<feature type="chain" id="PRO_5001979312" evidence="1">
    <location>
        <begin position="18"/>
        <end position="103"/>
    </location>
</feature>
<reference evidence="2 3" key="1">
    <citation type="journal article" date="2015" name="Genome Announc.">
        <title>Draft Genome Sequence and Gene Annotation of the Entomopathogenic Fungus Verticillium hemipterigenum.</title>
        <authorList>
            <person name="Horn F."/>
            <person name="Habel A."/>
            <person name="Scharf D.H."/>
            <person name="Dworschak J."/>
            <person name="Brakhage A.A."/>
            <person name="Guthke R."/>
            <person name="Hertweck C."/>
            <person name="Linde J."/>
        </authorList>
    </citation>
    <scope>NUCLEOTIDE SEQUENCE [LARGE SCALE GENOMIC DNA]</scope>
</reference>
<protein>
    <submittedName>
        <fullName evidence="2">Uncharacterized protein</fullName>
    </submittedName>
</protein>
<keyword evidence="3" id="KW-1185">Reference proteome</keyword>
<gene>
    <name evidence="2" type="ORF">VHEMI00080</name>
</gene>
<dbReference type="Proteomes" id="UP000039046">
    <property type="component" value="Unassembled WGS sequence"/>
</dbReference>
<feature type="signal peptide" evidence="1">
    <location>
        <begin position="1"/>
        <end position="17"/>
    </location>
</feature>